<evidence type="ECO:0000256" key="1">
    <source>
        <dbReference type="SAM" id="MobiDB-lite"/>
    </source>
</evidence>
<reference evidence="2 3" key="1">
    <citation type="submission" date="2015-12" db="EMBL/GenBank/DDBJ databases">
        <title>The genome of Folsomia candida.</title>
        <authorList>
            <person name="Faddeeva A."/>
            <person name="Derks M.F."/>
            <person name="Anvar Y."/>
            <person name="Smit S."/>
            <person name="Van Straalen N."/>
            <person name="Roelofs D."/>
        </authorList>
    </citation>
    <scope>NUCLEOTIDE SEQUENCE [LARGE SCALE GENOMIC DNA]</scope>
    <source>
        <strain evidence="2 3">VU population</strain>
        <tissue evidence="2">Whole body</tissue>
    </source>
</reference>
<feature type="region of interest" description="Disordered" evidence="1">
    <location>
        <begin position="1"/>
        <end position="74"/>
    </location>
</feature>
<dbReference type="EMBL" id="LNIX01000030">
    <property type="protein sequence ID" value="OXA41223.1"/>
    <property type="molecule type" value="Genomic_DNA"/>
</dbReference>
<name>A0A226D7U5_FOLCA</name>
<protein>
    <submittedName>
        <fullName evidence="2">Uncharacterized protein</fullName>
    </submittedName>
</protein>
<dbReference type="AlphaFoldDB" id="A0A226D7U5"/>
<feature type="compositionally biased region" description="Basic residues" evidence="1">
    <location>
        <begin position="63"/>
        <end position="73"/>
    </location>
</feature>
<keyword evidence="3" id="KW-1185">Reference proteome</keyword>
<feature type="compositionally biased region" description="Polar residues" evidence="1">
    <location>
        <begin position="25"/>
        <end position="34"/>
    </location>
</feature>
<feature type="compositionally biased region" description="Basic and acidic residues" evidence="1">
    <location>
        <begin position="9"/>
        <end position="18"/>
    </location>
</feature>
<gene>
    <name evidence="2" type="ORF">Fcan01_24070</name>
</gene>
<dbReference type="Proteomes" id="UP000198287">
    <property type="component" value="Unassembled WGS sequence"/>
</dbReference>
<evidence type="ECO:0000313" key="3">
    <source>
        <dbReference type="Proteomes" id="UP000198287"/>
    </source>
</evidence>
<organism evidence="2 3">
    <name type="scientific">Folsomia candida</name>
    <name type="common">Springtail</name>
    <dbReference type="NCBI Taxonomy" id="158441"/>
    <lineage>
        <taxon>Eukaryota</taxon>
        <taxon>Metazoa</taxon>
        <taxon>Ecdysozoa</taxon>
        <taxon>Arthropoda</taxon>
        <taxon>Hexapoda</taxon>
        <taxon>Collembola</taxon>
        <taxon>Entomobryomorpha</taxon>
        <taxon>Isotomoidea</taxon>
        <taxon>Isotomidae</taxon>
        <taxon>Proisotominae</taxon>
        <taxon>Folsomia</taxon>
    </lineage>
</organism>
<comment type="caution">
    <text evidence="2">The sequence shown here is derived from an EMBL/GenBank/DDBJ whole genome shotgun (WGS) entry which is preliminary data.</text>
</comment>
<evidence type="ECO:0000313" key="2">
    <source>
        <dbReference type="EMBL" id="OXA41223.1"/>
    </source>
</evidence>
<accession>A0A226D7U5</accession>
<feature type="region of interest" description="Disordered" evidence="1">
    <location>
        <begin position="106"/>
        <end position="134"/>
    </location>
</feature>
<proteinExistence type="predicted"/>
<sequence>MFEPPTKVTPRDERHKVQLDLPESTPISKTSKSIQPKPLQKLKPNLSPTVDESRPPIANKKDKQSRRHKHKHLRNNEAIVECETVLESSSEWMDNFLQSSATSIAQFDKNGPQPMETGTLSPTFPLEPMEITLE</sequence>
<feature type="compositionally biased region" description="Basic and acidic residues" evidence="1">
    <location>
        <begin position="51"/>
        <end position="62"/>
    </location>
</feature>